<dbReference type="InterPro" id="IPR009921">
    <property type="entry name" value="YehS-like"/>
</dbReference>
<keyword evidence="3" id="KW-1185">Reference proteome</keyword>
<dbReference type="OrthoDB" id="9788465at2"/>
<accession>A0A1H7RZ45</accession>
<dbReference type="RefSeq" id="WP_085285372.1">
    <property type="nucleotide sequence ID" value="NZ_FOBI01000016.1"/>
</dbReference>
<evidence type="ECO:0000256" key="1">
    <source>
        <dbReference type="SAM" id="MobiDB-lite"/>
    </source>
</evidence>
<protein>
    <submittedName>
        <fullName evidence="2">Uncharacterized conserved protein YehS, DUF1456 family</fullName>
    </submittedName>
</protein>
<evidence type="ECO:0000313" key="2">
    <source>
        <dbReference type="EMBL" id="SEL65368.1"/>
    </source>
</evidence>
<dbReference type="Proteomes" id="UP000199297">
    <property type="component" value="Unassembled WGS sequence"/>
</dbReference>
<proteinExistence type="predicted"/>
<dbReference type="PANTHER" id="PTHR37805:SF1">
    <property type="entry name" value="CYTOPLASMIC PROTEIN"/>
    <property type="match status" value="1"/>
</dbReference>
<sequence>MTNNDVLRRLRYTFNFNDQKVIAIFAAGEVTVARDQISNWLKKEDDPSYVNCPDSTFAAFLNGFINERRGKKDGAPAKTEKRLNNNIILTKLKIAFNLKAEDIIDMLALVGFRLSKPELSAFSRKADHKNYRECKDQVLRNFLQAVDKKFHVQRRAKVQKNNNNVDEKQDKLAETLANKNYKSAKANASKIYHNPNKTPAAAKKTERKVLKLKPKDIWGE</sequence>
<dbReference type="Pfam" id="PF07308">
    <property type="entry name" value="DUF1456"/>
    <property type="match status" value="2"/>
</dbReference>
<dbReference type="STRING" id="641665.GCA_002104455_00979"/>
<organism evidence="2 3">
    <name type="scientific">Colwellia chukchiensis</name>
    <dbReference type="NCBI Taxonomy" id="641665"/>
    <lineage>
        <taxon>Bacteria</taxon>
        <taxon>Pseudomonadati</taxon>
        <taxon>Pseudomonadota</taxon>
        <taxon>Gammaproteobacteria</taxon>
        <taxon>Alteromonadales</taxon>
        <taxon>Colwelliaceae</taxon>
        <taxon>Colwellia</taxon>
    </lineage>
</organism>
<reference evidence="3" key="1">
    <citation type="submission" date="2016-10" db="EMBL/GenBank/DDBJ databases">
        <authorList>
            <person name="Varghese N."/>
            <person name="Submissions S."/>
        </authorList>
    </citation>
    <scope>NUCLEOTIDE SEQUENCE [LARGE SCALE GENOMIC DNA]</scope>
    <source>
        <strain evidence="3">CGMCC 1.9127</strain>
    </source>
</reference>
<gene>
    <name evidence="2" type="ORF">SAMN05216262_11662</name>
</gene>
<feature type="compositionally biased region" description="Basic and acidic residues" evidence="1">
    <location>
        <begin position="203"/>
        <end position="220"/>
    </location>
</feature>
<dbReference type="AlphaFoldDB" id="A0A1H7RZ45"/>
<name>A0A1H7RZ45_9GAMM</name>
<evidence type="ECO:0000313" key="3">
    <source>
        <dbReference type="Proteomes" id="UP000199297"/>
    </source>
</evidence>
<dbReference type="PANTHER" id="PTHR37805">
    <property type="entry name" value="CYTOPLASMIC PROTEIN-RELATED"/>
    <property type="match status" value="1"/>
</dbReference>
<feature type="region of interest" description="Disordered" evidence="1">
    <location>
        <begin position="184"/>
        <end position="220"/>
    </location>
</feature>
<dbReference type="EMBL" id="FOBI01000016">
    <property type="protein sequence ID" value="SEL65368.1"/>
    <property type="molecule type" value="Genomic_DNA"/>
</dbReference>